<dbReference type="SUPFAM" id="SSF57716">
    <property type="entry name" value="Glucocorticoid receptor-like (DNA-binding domain)"/>
    <property type="match status" value="1"/>
</dbReference>
<evidence type="ECO:0000256" key="2">
    <source>
        <dbReference type="ARBA" id="ARBA00022833"/>
    </source>
</evidence>
<comment type="cofactor">
    <cofactor evidence="3">
        <name>Zn(2+)</name>
        <dbReference type="ChEBI" id="CHEBI:29105"/>
    </cofactor>
    <text evidence="3">Binds 1 zinc ion.</text>
</comment>
<comment type="function">
    <text evidence="3">Inhibits all the catalytic activities of DNA gyrase by preventing its interaction with DNA. Acts by binding directly to the C-terminal domain of GyrB, which probably disrupts DNA binding by the gyrase.</text>
</comment>
<evidence type="ECO:0000313" key="4">
    <source>
        <dbReference type="EMBL" id="GLK90705.1"/>
    </source>
</evidence>
<keyword evidence="1 3" id="KW-0479">Metal-binding</keyword>
<protein>
    <recommendedName>
        <fullName evidence="3">DNA gyrase inhibitor YacG</fullName>
    </recommendedName>
</protein>
<accession>A0A9W6K723</accession>
<comment type="subunit">
    <text evidence="3">Interacts with GyrB.</text>
</comment>
<name>A0A9W6K723_9PSED</name>
<feature type="binding site" evidence="3">
    <location>
        <position position="9"/>
    </location>
    <ligand>
        <name>Zn(2+)</name>
        <dbReference type="ChEBI" id="CHEBI:29105"/>
    </ligand>
</feature>
<dbReference type="HAMAP" id="MF_00649">
    <property type="entry name" value="DNA_gyrase_inhibitor_YacG"/>
    <property type="match status" value="1"/>
</dbReference>
<keyword evidence="2 3" id="KW-0862">Zinc</keyword>
<dbReference type="AlphaFoldDB" id="A0A9W6K723"/>
<comment type="caution">
    <text evidence="4">The sequence shown here is derived from an EMBL/GenBank/DDBJ whole genome shotgun (WGS) entry which is preliminary data.</text>
</comment>
<dbReference type="GO" id="GO:0008657">
    <property type="term" value="F:DNA topoisomerase type II (double strand cut, ATP-hydrolyzing) inhibitor activity"/>
    <property type="evidence" value="ECO:0007669"/>
    <property type="project" value="UniProtKB-UniRule"/>
</dbReference>
<evidence type="ECO:0000313" key="5">
    <source>
        <dbReference type="Proteomes" id="UP001143328"/>
    </source>
</evidence>
<evidence type="ECO:0000256" key="3">
    <source>
        <dbReference type="HAMAP-Rule" id="MF_00649"/>
    </source>
</evidence>
<evidence type="ECO:0000256" key="1">
    <source>
        <dbReference type="ARBA" id="ARBA00022723"/>
    </source>
</evidence>
<organism evidence="4 5">
    <name type="scientific">Pseudomonas turukhanskensis</name>
    <dbReference type="NCBI Taxonomy" id="1806536"/>
    <lineage>
        <taxon>Bacteria</taxon>
        <taxon>Pseudomonadati</taxon>
        <taxon>Pseudomonadota</taxon>
        <taxon>Gammaproteobacteria</taxon>
        <taxon>Pseudomonadales</taxon>
        <taxon>Pseudomonadaceae</taxon>
        <taxon>Pseudomonas</taxon>
    </lineage>
</organism>
<reference evidence="4" key="1">
    <citation type="journal article" date="2014" name="Int. J. Syst. Evol. Microbiol.">
        <title>Complete genome sequence of Corynebacterium casei LMG S-19264T (=DSM 44701T), isolated from a smear-ripened cheese.</title>
        <authorList>
            <consortium name="US DOE Joint Genome Institute (JGI-PGF)"/>
            <person name="Walter F."/>
            <person name="Albersmeier A."/>
            <person name="Kalinowski J."/>
            <person name="Ruckert C."/>
        </authorList>
    </citation>
    <scope>NUCLEOTIDE SEQUENCE</scope>
    <source>
        <strain evidence="4">VKM B-2935</strain>
    </source>
</reference>
<keyword evidence="5" id="KW-1185">Reference proteome</keyword>
<dbReference type="InterPro" id="IPR013088">
    <property type="entry name" value="Znf_NHR/GATA"/>
</dbReference>
<dbReference type="GO" id="GO:0008270">
    <property type="term" value="F:zinc ion binding"/>
    <property type="evidence" value="ECO:0007669"/>
    <property type="project" value="UniProtKB-UniRule"/>
</dbReference>
<proteinExistence type="inferred from homology"/>
<sequence>MSQAPIVKCPTCGAPVEWGPQSVSRPFCSERCKLIDLGAWAAEEHAIPVDPLEDELFSSDLDIPPQRH</sequence>
<dbReference type="Pfam" id="PF03884">
    <property type="entry name" value="YacG"/>
    <property type="match status" value="1"/>
</dbReference>
<dbReference type="NCBIfam" id="NF001638">
    <property type="entry name" value="PRK00418.1"/>
    <property type="match status" value="1"/>
</dbReference>
<dbReference type="InterPro" id="IPR005584">
    <property type="entry name" value="DNA_gyrase_inhibitor_YacG"/>
</dbReference>
<gene>
    <name evidence="3 4" type="primary">yacG</name>
    <name evidence="4" type="ORF">GCM10017655_37690</name>
</gene>
<dbReference type="PANTHER" id="PTHR36150:SF1">
    <property type="entry name" value="DNA GYRASE INHIBITOR YACG"/>
    <property type="match status" value="1"/>
</dbReference>
<dbReference type="GO" id="GO:0006355">
    <property type="term" value="P:regulation of DNA-templated transcription"/>
    <property type="evidence" value="ECO:0007669"/>
    <property type="project" value="InterPro"/>
</dbReference>
<dbReference type="RefSeq" id="WP_110617448.1">
    <property type="nucleotide sequence ID" value="NZ_BSFN01000013.1"/>
</dbReference>
<feature type="binding site" evidence="3">
    <location>
        <position position="28"/>
    </location>
    <ligand>
        <name>Zn(2+)</name>
        <dbReference type="ChEBI" id="CHEBI:29105"/>
    </ligand>
</feature>
<feature type="binding site" evidence="3">
    <location>
        <position position="32"/>
    </location>
    <ligand>
        <name>Zn(2+)</name>
        <dbReference type="ChEBI" id="CHEBI:29105"/>
    </ligand>
</feature>
<dbReference type="Proteomes" id="UP001143328">
    <property type="component" value="Unassembled WGS sequence"/>
</dbReference>
<reference evidence="4" key="2">
    <citation type="submission" date="2023-01" db="EMBL/GenBank/DDBJ databases">
        <authorList>
            <person name="Sun Q."/>
            <person name="Evtushenko L."/>
        </authorList>
    </citation>
    <scope>NUCLEOTIDE SEQUENCE</scope>
    <source>
        <strain evidence="4">VKM B-2935</strain>
    </source>
</reference>
<dbReference type="EMBL" id="BSFN01000013">
    <property type="protein sequence ID" value="GLK90705.1"/>
    <property type="molecule type" value="Genomic_DNA"/>
</dbReference>
<dbReference type="Gene3D" id="3.30.50.10">
    <property type="entry name" value="Erythroid Transcription Factor GATA-1, subunit A"/>
    <property type="match status" value="1"/>
</dbReference>
<comment type="similarity">
    <text evidence="3">Belongs to the DNA gyrase inhibitor YacG family.</text>
</comment>
<dbReference type="PANTHER" id="PTHR36150">
    <property type="entry name" value="DNA GYRASE INHIBITOR YACG"/>
    <property type="match status" value="1"/>
</dbReference>
<feature type="binding site" evidence="3">
    <location>
        <position position="12"/>
    </location>
    <ligand>
        <name>Zn(2+)</name>
        <dbReference type="ChEBI" id="CHEBI:29105"/>
    </ligand>
</feature>